<feature type="region of interest" description="Disordered" evidence="1">
    <location>
        <begin position="38"/>
        <end position="58"/>
    </location>
</feature>
<evidence type="ECO:0000313" key="3">
    <source>
        <dbReference type="Proteomes" id="UP000061348"/>
    </source>
</evidence>
<protein>
    <submittedName>
        <fullName evidence="2">Uncharacterized protein</fullName>
    </submittedName>
</protein>
<proteinExistence type="predicted"/>
<accession>A0A109LFV7</accession>
<dbReference type="Proteomes" id="UP000061348">
    <property type="component" value="Unassembled WGS sequence"/>
</dbReference>
<evidence type="ECO:0000256" key="1">
    <source>
        <dbReference type="SAM" id="MobiDB-lite"/>
    </source>
</evidence>
<evidence type="ECO:0000313" key="2">
    <source>
        <dbReference type="EMBL" id="KWV86888.1"/>
    </source>
</evidence>
<comment type="caution">
    <text evidence="2">The sequence shown here is derived from an EMBL/GenBank/DDBJ whole genome shotgun (WGS) entry which is preliminary data.</text>
</comment>
<gene>
    <name evidence="2" type="ORF">PFLmoz3_03353</name>
</gene>
<dbReference type="EMBL" id="LCYA01000083">
    <property type="protein sequence ID" value="KWV86888.1"/>
    <property type="molecule type" value="Genomic_DNA"/>
</dbReference>
<reference evidence="2 3" key="1">
    <citation type="submission" date="2015-05" db="EMBL/GenBank/DDBJ databases">
        <title>A genomic and transcriptomic approach to investigate the blue pigment phenotype in Pseudomonas fluorescens.</title>
        <authorList>
            <person name="Andreani N.A."/>
            <person name="Cardazzo B."/>
        </authorList>
    </citation>
    <scope>NUCLEOTIDE SEQUENCE [LARGE SCALE GENOMIC DNA]</scope>
    <source>
        <strain evidence="2 3">Ps_22</strain>
    </source>
</reference>
<name>A0A109LFV7_PSEFL</name>
<sequence length="58" mass="6093">MKVTRPDASFIKASPWSMCISGLGKRFWEMADTATASVGESTAARAKATGKGIEGSNQ</sequence>
<dbReference type="AlphaFoldDB" id="A0A109LFV7"/>
<organism evidence="2 3">
    <name type="scientific">Pseudomonas fluorescens</name>
    <dbReference type="NCBI Taxonomy" id="294"/>
    <lineage>
        <taxon>Bacteria</taxon>
        <taxon>Pseudomonadati</taxon>
        <taxon>Pseudomonadota</taxon>
        <taxon>Gammaproteobacteria</taxon>
        <taxon>Pseudomonadales</taxon>
        <taxon>Pseudomonadaceae</taxon>
        <taxon>Pseudomonas</taxon>
    </lineage>
</organism>